<dbReference type="PANTHER" id="PTHR43283:SF3">
    <property type="entry name" value="BETA-LACTAMASE FAMILY PROTEIN (AFU_ORTHOLOGUE AFUA_5G07500)"/>
    <property type="match status" value="1"/>
</dbReference>
<dbReference type="AlphaFoldDB" id="A0A9D1P8U9"/>
<gene>
    <name evidence="2" type="ORF">IAA64_11965</name>
</gene>
<dbReference type="Gene3D" id="3.40.710.10">
    <property type="entry name" value="DD-peptidase/beta-lactamase superfamily"/>
    <property type="match status" value="1"/>
</dbReference>
<name>A0A9D1P8U9_9FIRM</name>
<dbReference type="InterPro" id="IPR050789">
    <property type="entry name" value="Diverse_Enzym_Activities"/>
</dbReference>
<evidence type="ECO:0000313" key="2">
    <source>
        <dbReference type="EMBL" id="HIV28683.1"/>
    </source>
</evidence>
<dbReference type="SUPFAM" id="SSF56601">
    <property type="entry name" value="beta-lactamase/transpeptidase-like"/>
    <property type="match status" value="1"/>
</dbReference>
<reference evidence="2" key="1">
    <citation type="submission" date="2020-10" db="EMBL/GenBank/DDBJ databases">
        <authorList>
            <person name="Gilroy R."/>
        </authorList>
    </citation>
    <scope>NUCLEOTIDE SEQUENCE</scope>
    <source>
        <strain evidence="2">CHK183-6373</strain>
    </source>
</reference>
<comment type="caution">
    <text evidence="2">The sequence shown here is derived from an EMBL/GenBank/DDBJ whole genome shotgun (WGS) entry which is preliminary data.</text>
</comment>
<feature type="domain" description="Beta-lactamase-related" evidence="1">
    <location>
        <begin position="9"/>
        <end position="345"/>
    </location>
</feature>
<dbReference type="Pfam" id="PF00144">
    <property type="entry name" value="Beta-lactamase"/>
    <property type="match status" value="1"/>
</dbReference>
<dbReference type="InterPro" id="IPR012338">
    <property type="entry name" value="Beta-lactam/transpept-like"/>
</dbReference>
<evidence type="ECO:0000259" key="1">
    <source>
        <dbReference type="Pfam" id="PF00144"/>
    </source>
</evidence>
<dbReference type="PANTHER" id="PTHR43283">
    <property type="entry name" value="BETA-LACTAMASE-RELATED"/>
    <property type="match status" value="1"/>
</dbReference>
<sequence length="367" mass="40370">MDFSALTTFLDALKGKKSIPSVDCAVSLQGQRVYRHSANAGQDDLYFLYSVSKVITCTAAAQLLERGKLLLTDEICEYLPEYRDMAVKRADGQLEEAQTRITVRHLFTMSAGLNYNLEAPSIQKAVQESGGRAPTREIARAIAQEPLDFEPGTHWQYSLCHDVLAALVEAVSQTRFADYVREHIFAPLGMENSTYHPTPEQFARIAPQFRYDDAACEAVPIPKAARHVLGPEYDSGGAGVVSCVSDMLAFAQALANGGTGANGARILSPRTVDLMRMNQLNEAQMRDFNWIQMAGYGYGLGVRTMVSPAQGGALSAIGEFGWGGAAGSYIMIDPDHRLCAFYAQHMLNNQEPYVHPRLRNLIYQSVF</sequence>
<dbReference type="InterPro" id="IPR001466">
    <property type="entry name" value="Beta-lactam-related"/>
</dbReference>
<evidence type="ECO:0000313" key="3">
    <source>
        <dbReference type="Proteomes" id="UP000886884"/>
    </source>
</evidence>
<reference evidence="2" key="2">
    <citation type="journal article" date="2021" name="PeerJ">
        <title>Extensive microbial diversity within the chicken gut microbiome revealed by metagenomics and culture.</title>
        <authorList>
            <person name="Gilroy R."/>
            <person name="Ravi A."/>
            <person name="Getino M."/>
            <person name="Pursley I."/>
            <person name="Horton D.L."/>
            <person name="Alikhan N.F."/>
            <person name="Baker D."/>
            <person name="Gharbi K."/>
            <person name="Hall N."/>
            <person name="Watson M."/>
            <person name="Adriaenssens E.M."/>
            <person name="Foster-Nyarko E."/>
            <person name="Jarju S."/>
            <person name="Secka A."/>
            <person name="Antonio M."/>
            <person name="Oren A."/>
            <person name="Chaudhuri R.R."/>
            <person name="La Ragione R."/>
            <person name="Hildebrand F."/>
            <person name="Pallen M.J."/>
        </authorList>
    </citation>
    <scope>NUCLEOTIDE SEQUENCE</scope>
    <source>
        <strain evidence="2">CHK183-6373</strain>
    </source>
</reference>
<dbReference type="Proteomes" id="UP000886884">
    <property type="component" value="Unassembled WGS sequence"/>
</dbReference>
<proteinExistence type="predicted"/>
<dbReference type="EMBL" id="DVOT01000217">
    <property type="protein sequence ID" value="HIV28683.1"/>
    <property type="molecule type" value="Genomic_DNA"/>
</dbReference>
<protein>
    <submittedName>
        <fullName evidence="2">Beta-lactamase family protein</fullName>
    </submittedName>
</protein>
<organism evidence="2 3">
    <name type="scientific">Candidatus Ornithocaccomicrobium faecavium</name>
    <dbReference type="NCBI Taxonomy" id="2840890"/>
    <lineage>
        <taxon>Bacteria</taxon>
        <taxon>Bacillati</taxon>
        <taxon>Bacillota</taxon>
        <taxon>Clostridia</taxon>
        <taxon>Candidatus Ornithocaccomicrobium</taxon>
    </lineage>
</organism>
<accession>A0A9D1P8U9</accession>